<proteinExistence type="predicted"/>
<organism evidence="1">
    <name type="scientific">uncultured Chthoniobacterales bacterium</name>
    <dbReference type="NCBI Taxonomy" id="1836801"/>
    <lineage>
        <taxon>Bacteria</taxon>
        <taxon>Pseudomonadati</taxon>
        <taxon>Verrucomicrobiota</taxon>
        <taxon>Spartobacteria</taxon>
        <taxon>Chthoniobacterales</taxon>
        <taxon>environmental samples</taxon>
    </lineage>
</organism>
<name>A0A6J4HNG6_9BACT</name>
<sequence length="182" mass="20626">EASIFFQGADRAHCAGRAAARQLRDYAGSHRAAARCLQCAVGARQGPRPARRDSRRHVAGRGLYRMGRTEPARPRPASRVIHRDLDLLQHDSWRLLPTAICIRLWRVRLRRLWRLRSLWRLRRLIPASASLRAAAPSRLLRSVLRSVVLSPHIGDQLPGPHRLVSKRPRDRVPVPARATGVL</sequence>
<dbReference type="AlphaFoldDB" id="A0A6J4HNG6"/>
<evidence type="ECO:0000313" key="1">
    <source>
        <dbReference type="EMBL" id="CAA9229198.1"/>
    </source>
</evidence>
<protein>
    <submittedName>
        <fullName evidence="1">Uncharacterized protein</fullName>
    </submittedName>
</protein>
<dbReference type="EMBL" id="CADCTA010000050">
    <property type="protein sequence ID" value="CAA9229198.1"/>
    <property type="molecule type" value="Genomic_DNA"/>
</dbReference>
<feature type="non-terminal residue" evidence="1">
    <location>
        <position position="182"/>
    </location>
</feature>
<feature type="non-terminal residue" evidence="1">
    <location>
        <position position="1"/>
    </location>
</feature>
<reference evidence="1" key="1">
    <citation type="submission" date="2020-02" db="EMBL/GenBank/DDBJ databases">
        <authorList>
            <person name="Meier V. D."/>
        </authorList>
    </citation>
    <scope>NUCLEOTIDE SEQUENCE</scope>
    <source>
        <strain evidence="1">AVDCRST_MAG42</strain>
    </source>
</reference>
<accession>A0A6J4HNG6</accession>
<gene>
    <name evidence="1" type="ORF">AVDCRST_MAG42-1033</name>
</gene>